<evidence type="ECO:0000313" key="2">
    <source>
        <dbReference type="EMBL" id="CAK9023837.1"/>
    </source>
</evidence>
<dbReference type="Gene3D" id="3.40.50.150">
    <property type="entry name" value="Vaccinia Virus protein VP39"/>
    <property type="match status" value="1"/>
</dbReference>
<comment type="caution">
    <text evidence="2">The sequence shown here is derived from an EMBL/GenBank/DDBJ whole genome shotgun (WGS) entry which is preliminary data.</text>
</comment>
<dbReference type="SUPFAM" id="SSF53335">
    <property type="entry name" value="S-adenosyl-L-methionine-dependent methyltransferases"/>
    <property type="match status" value="1"/>
</dbReference>
<evidence type="ECO:0000313" key="3">
    <source>
        <dbReference type="EMBL" id="CAK9106847.1"/>
    </source>
</evidence>
<dbReference type="EMBL" id="CAXAMM010042796">
    <property type="protein sequence ID" value="CAK9106847.1"/>
    <property type="molecule type" value="Genomic_DNA"/>
</dbReference>
<gene>
    <name evidence="2" type="ORF">SCF082_LOCUS16364</name>
    <name evidence="3" type="ORF">SCF082_LOCUS49758</name>
</gene>
<reference evidence="2 4" key="1">
    <citation type="submission" date="2024-02" db="EMBL/GenBank/DDBJ databases">
        <authorList>
            <person name="Chen Y."/>
            <person name="Shah S."/>
            <person name="Dougan E. K."/>
            <person name="Thang M."/>
            <person name="Chan C."/>
        </authorList>
    </citation>
    <scope>NUCLEOTIDE SEQUENCE [LARGE SCALE GENOMIC DNA]</scope>
</reference>
<organism evidence="2 4">
    <name type="scientific">Durusdinium trenchii</name>
    <dbReference type="NCBI Taxonomy" id="1381693"/>
    <lineage>
        <taxon>Eukaryota</taxon>
        <taxon>Sar</taxon>
        <taxon>Alveolata</taxon>
        <taxon>Dinophyceae</taxon>
        <taxon>Suessiales</taxon>
        <taxon>Symbiodiniaceae</taxon>
        <taxon>Durusdinium</taxon>
    </lineage>
</organism>
<name>A0ABP0KB87_9DINO</name>
<keyword evidence="4" id="KW-1185">Reference proteome</keyword>
<dbReference type="Proteomes" id="UP001642464">
    <property type="component" value="Unassembled WGS sequence"/>
</dbReference>
<feature type="signal peptide" evidence="1">
    <location>
        <begin position="1"/>
        <end position="16"/>
    </location>
</feature>
<proteinExistence type="predicted"/>
<sequence length="601" mass="66782">MGWYVLLWLLLGHAKAQLTQLLSDCLFLRGEGRCEDLVQRGYALPGELDVAFKLCPGSEILQAHNSFPVAVKLSLSHDGMYFAHVGHLRPGWSSWQFRANYVRVEWTKIKELQTQAPRGTLAFFGQPCGDGNLTLPKGQWHLPRVVARPKGCFSTALSERCCHPLRPQCWGHNALLAFACCAVPYKQAGLSTCLVSNAKFPNANQDCRGHPLNFFRSFQDGNELRLVVGGRLSQQPFQAINASLSTGCLFQSILYLFHELHHLSRDAQFLEAISPLQLYSYARLFQEMMFACDLEEVQFFELAGLLPTQMLYLVWLTTGRRYDWLLDTVPRPPRLLIIDIGTAGGLDTALYLALGADVVSVEANPLASNCTSSRLTRHLRSRKLRLLNAKISTGVGREVFLGSSHALDFERAGETELPRYDANRYENRVHLHTTSCGDLVATYGTPFYMKVDVEDATKTCLDSLVRLPLEARPALISAEMEDQTILQRLLALGYRSFKIVRQSPHSGVRSLASPGCALHGAPQLIESASGLFGDAAADVLTGATWTSFEEALDVYLSVVDQPVRQAVASWFPSAASEWFDVHARREKPQKSAPQGMKGQKP</sequence>
<protein>
    <submittedName>
        <fullName evidence="2">Uncharacterized protein</fullName>
    </submittedName>
</protein>
<evidence type="ECO:0000256" key="1">
    <source>
        <dbReference type="SAM" id="SignalP"/>
    </source>
</evidence>
<dbReference type="InterPro" id="IPR029063">
    <property type="entry name" value="SAM-dependent_MTases_sf"/>
</dbReference>
<dbReference type="EMBL" id="CAXAMM010010646">
    <property type="protein sequence ID" value="CAK9023837.1"/>
    <property type="molecule type" value="Genomic_DNA"/>
</dbReference>
<evidence type="ECO:0000313" key="4">
    <source>
        <dbReference type="Proteomes" id="UP001642464"/>
    </source>
</evidence>
<accession>A0ABP0KB87</accession>
<keyword evidence="1" id="KW-0732">Signal</keyword>
<feature type="chain" id="PRO_5045029213" evidence="1">
    <location>
        <begin position="17"/>
        <end position="601"/>
    </location>
</feature>